<evidence type="ECO:0000313" key="5">
    <source>
        <dbReference type="Proteomes" id="UP001152797"/>
    </source>
</evidence>
<reference evidence="2" key="1">
    <citation type="submission" date="2022-10" db="EMBL/GenBank/DDBJ databases">
        <authorList>
            <person name="Chen Y."/>
            <person name="Dougan E. K."/>
            <person name="Chan C."/>
            <person name="Rhodes N."/>
            <person name="Thang M."/>
        </authorList>
    </citation>
    <scope>NUCLEOTIDE SEQUENCE</scope>
</reference>
<dbReference type="EMBL" id="CAMXCT020000233">
    <property type="protein sequence ID" value="CAL1129310.1"/>
    <property type="molecule type" value="Genomic_DNA"/>
</dbReference>
<dbReference type="SUPFAM" id="SSF56672">
    <property type="entry name" value="DNA/RNA polymerases"/>
    <property type="match status" value="1"/>
</dbReference>
<sequence>MATILDSRAAFVARAQEHGLTTDQLGRLRDQGITSLAQLAFALTTPGTAPDEESLKSLLSDNPDQVTVGQLSSIRRLTFDAQTLSAAQVKHILAGTETARKAELVPAERSQRIQDQRDRLQGMDLSGPLECSHASYDYVAKMLEQGTPMYLEPHRFTTRSAEVAREKPGKEIILDQTHLTVKEIENKDKCPMQGELQVFQALTRHSLACDLMGVCTFRTMEKWHRFLMDSMQIAAPPGYKSATIEQILRADRAGWIRLAERIDTLRRAPDGSLPLDKAIDELRTDPNVVFHMMPLPMPRAQEKPAPTKPAKKDSPQKPQGGQGKGRGKGKGKSKNNKGKMPLELVGFNQTTKSGKRVCYNYNLARSCPYAEPNKECSKGMHKNLLEPGPKPDLPDRCIKRHHDNFSQFDVQFSERVFGKSIADLLFVEVFSGTGGLTAAIRHIGLAHSIGVDAHVTKRVKAPVIRLDLTSEHGIELPWRILQQDNVVAVHLGPPCGTSSRARDIRRRSGSDPKPLRSVIHPDGLPWLQGLDLQRVTSANKLYDLTGRIFAWCCDNGLLCTIENPVRSHMWRTSHLSNHLHGRSGIIEVCFHTCMYLAQRKKRTKLLTNHKAFTALACDCDDSHQHLPWRLTGGQWATAQETEYPHKFCQAYAKVCYHLFLQHGAVAIPQQMDLDAVQLTQASRAALGTQPRGKKLKPLVREYAAKVTIQGPQECLQALPDKCLSDVPLPATCTPSFALSALPTHATRLQPPMPLGDNADLGIWTTEYGIAWKPNEFIQQAAGLSHPGHFMDGVHPAMVELFDRLARTSTADAALERSAQMRKWLLRAQELREQGVDGLEQSPLHIKRILKGKNMQLFDEMNRAAGSPDTGLASNVCQGFDLMGAIPAGGIFPCKYTHATLTPGQVRDMAKLSKQATWRATGRCKGQDLAAEVYKATCDECDKGWLHGPFQLQELPDEAVLTRRFGIQQSATLGDGSRVYKTRPIDDFSESLVNSTNSCSEAIQPMSIDMILAALAMRARKCGAEKLFGKAIDLRKAYKHLPLSESALGDAYICVFSPEADQPVAFQSQVLPFGARAAVMGFCRVSYALWLMGVAIFNLHWTVFFDDFYLISSEPERRHIDLAQGVLFQLLGWEVSSEKGADFDAVARILGVQIDLSESCIGVFTVCNVDARVKELVATIDHILSQQTLSAAEMRVLRGRLVFAEAQIFGRIAGLHMQQLGRWEHAVGHSPIDPDLEESLSFLRDRIILGGPRRIISDHGRTFHLYTDACLENGVGGIGGVLLDQCGKVLSFFSQVVSEHQVALLNPKHKETIIFELEALAVLVGCTTLLPAEGILPNDRIVVFIDNNSVLSRLISGRCGSELDGKIFQHVLEWEYNTNSVCWYERVPSAANVADGPSRGDKSDLEENLEIFVEVSDVLHALSLASP</sequence>
<evidence type="ECO:0000313" key="3">
    <source>
        <dbReference type="EMBL" id="CAL1129310.1"/>
    </source>
</evidence>
<evidence type="ECO:0000313" key="4">
    <source>
        <dbReference type="EMBL" id="CAL4763247.1"/>
    </source>
</evidence>
<reference evidence="3" key="2">
    <citation type="submission" date="2024-04" db="EMBL/GenBank/DDBJ databases">
        <authorList>
            <person name="Chen Y."/>
            <person name="Shah S."/>
            <person name="Dougan E. K."/>
            <person name="Thang M."/>
            <person name="Chan C."/>
        </authorList>
    </citation>
    <scope>NUCLEOTIDE SEQUENCE [LARGE SCALE GENOMIC DNA]</scope>
</reference>
<feature type="region of interest" description="Disordered" evidence="1">
    <location>
        <begin position="298"/>
        <end position="342"/>
    </location>
</feature>
<accession>A0A9P1FIL9</accession>
<dbReference type="PANTHER" id="PTHR33050">
    <property type="entry name" value="REVERSE TRANSCRIPTASE DOMAIN-CONTAINING PROTEIN"/>
    <property type="match status" value="1"/>
</dbReference>
<dbReference type="PANTHER" id="PTHR33050:SF7">
    <property type="entry name" value="RIBONUCLEASE H"/>
    <property type="match status" value="1"/>
</dbReference>
<evidence type="ECO:0000313" key="2">
    <source>
        <dbReference type="EMBL" id="CAI3975935.1"/>
    </source>
</evidence>
<evidence type="ECO:0000256" key="1">
    <source>
        <dbReference type="SAM" id="MobiDB-lite"/>
    </source>
</evidence>
<dbReference type="Proteomes" id="UP001152797">
    <property type="component" value="Unassembled WGS sequence"/>
</dbReference>
<protein>
    <submittedName>
        <fullName evidence="4">Glycosyltransferase</fullName>
    </submittedName>
</protein>
<name>A0A9P1FIL9_9DINO</name>
<organism evidence="2">
    <name type="scientific">Cladocopium goreaui</name>
    <dbReference type="NCBI Taxonomy" id="2562237"/>
    <lineage>
        <taxon>Eukaryota</taxon>
        <taxon>Sar</taxon>
        <taxon>Alveolata</taxon>
        <taxon>Dinophyceae</taxon>
        <taxon>Suessiales</taxon>
        <taxon>Symbiodiniaceae</taxon>
        <taxon>Cladocopium</taxon>
    </lineage>
</organism>
<dbReference type="EMBL" id="CAMXCT030000233">
    <property type="protein sequence ID" value="CAL4763247.1"/>
    <property type="molecule type" value="Genomic_DNA"/>
</dbReference>
<feature type="compositionally biased region" description="Basic residues" evidence="1">
    <location>
        <begin position="325"/>
        <end position="337"/>
    </location>
</feature>
<keyword evidence="5" id="KW-1185">Reference proteome</keyword>
<dbReference type="OrthoDB" id="445124at2759"/>
<proteinExistence type="predicted"/>
<gene>
    <name evidence="2" type="ORF">C1SCF055_LOCUS4204</name>
</gene>
<dbReference type="EMBL" id="CAMXCT010000233">
    <property type="protein sequence ID" value="CAI3975935.1"/>
    <property type="molecule type" value="Genomic_DNA"/>
</dbReference>
<comment type="caution">
    <text evidence="2">The sequence shown here is derived from an EMBL/GenBank/DDBJ whole genome shotgun (WGS) entry which is preliminary data.</text>
</comment>
<dbReference type="InterPro" id="IPR052055">
    <property type="entry name" value="Hepadnavirus_pol/RT"/>
</dbReference>
<dbReference type="InterPro" id="IPR043502">
    <property type="entry name" value="DNA/RNA_pol_sf"/>
</dbReference>